<evidence type="ECO:0000256" key="5">
    <source>
        <dbReference type="ARBA" id="ARBA00022906"/>
    </source>
</evidence>
<dbReference type="AlphaFoldDB" id="N0B9N5"/>
<dbReference type="STRING" id="670307.HYPDE_27858"/>
<dbReference type="InterPro" id="IPR036837">
    <property type="entry name" value="Cation_efflux_CTD_sf"/>
</dbReference>
<dbReference type="HOGENOM" id="CLU_013430_0_0_5"/>
<proteinExistence type="inferred from homology"/>
<keyword evidence="14" id="KW-1185">Reference proteome</keyword>
<feature type="domain" description="Cation efflux protein transmembrane" evidence="11">
    <location>
        <begin position="49"/>
        <end position="236"/>
    </location>
</feature>
<keyword evidence="5" id="KW-0862">Zinc</keyword>
<feature type="domain" description="Cation efflux protein cytoplasmic" evidence="12">
    <location>
        <begin position="246"/>
        <end position="316"/>
    </location>
</feature>
<keyword evidence="5" id="KW-0864">Zinc transport</keyword>
<dbReference type="InterPro" id="IPR027470">
    <property type="entry name" value="Cation_efflux_CTD"/>
</dbReference>
<dbReference type="eggNOG" id="COG1230">
    <property type="taxonomic scope" value="Bacteria"/>
</dbReference>
<feature type="region of interest" description="Disordered" evidence="9">
    <location>
        <begin position="1"/>
        <end position="36"/>
    </location>
</feature>
<evidence type="ECO:0000256" key="6">
    <source>
        <dbReference type="ARBA" id="ARBA00022989"/>
    </source>
</evidence>
<comment type="similarity">
    <text evidence="2">Belongs to the cation diffusion facilitator (CDF) transporter (TC 2.A.4) family. SLC30A subfamily.</text>
</comment>
<evidence type="ECO:0000259" key="12">
    <source>
        <dbReference type="Pfam" id="PF16916"/>
    </source>
</evidence>
<comment type="subcellular location">
    <subcellularLocation>
        <location evidence="1">Membrane</location>
        <topology evidence="1">Multi-pass membrane protein</topology>
    </subcellularLocation>
</comment>
<dbReference type="Gene3D" id="1.20.1510.10">
    <property type="entry name" value="Cation efflux protein transmembrane domain"/>
    <property type="match status" value="1"/>
</dbReference>
<feature type="transmembrane region" description="Helical" evidence="10">
    <location>
        <begin position="43"/>
        <end position="68"/>
    </location>
</feature>
<sequence>MTENATDKSHSSSHEGQMHDHGHDHSAGSHAHSHAHSHAPKDFGFAFALGAALNVAFIIVEAAAGFYANSMALLADAGHNLSDVLGLLIAWGATLLIKRRPTLQYTYGFGSSTILAALANAVLLLVAVGAIILESGQRLGSSVPPVGGVIVIIVAAIGILINGFTAWLFVSGSERDVNIRGAYLHMAADAAVSFGVVVVGFTMLTTGWNWLDPVVSLVIAAVIIWGTWGLLRDTMRLALHGVPARISTAQVRGRLASLPGVESVHDLHIWPMSTTETALTCHLVMPGGHPGDAFISETAKMLHDEFEIRHTTLQFEVGSDIPCGSECAV</sequence>
<feature type="transmembrane region" description="Helical" evidence="10">
    <location>
        <begin position="80"/>
        <end position="97"/>
    </location>
</feature>
<dbReference type="PANTHER" id="PTHR11562:SF17">
    <property type="entry name" value="RE54080P-RELATED"/>
    <property type="match status" value="1"/>
</dbReference>
<dbReference type="EMBL" id="CP005587">
    <property type="protein sequence ID" value="AGK57251.1"/>
    <property type="molecule type" value="Genomic_DNA"/>
</dbReference>
<evidence type="ECO:0000256" key="1">
    <source>
        <dbReference type="ARBA" id="ARBA00004141"/>
    </source>
</evidence>
<keyword evidence="6 10" id="KW-1133">Transmembrane helix</keyword>
<organism evidence="13 14">
    <name type="scientific">Hyphomicrobium denitrificans 1NES1</name>
    <dbReference type="NCBI Taxonomy" id="670307"/>
    <lineage>
        <taxon>Bacteria</taxon>
        <taxon>Pseudomonadati</taxon>
        <taxon>Pseudomonadota</taxon>
        <taxon>Alphaproteobacteria</taxon>
        <taxon>Hyphomicrobiales</taxon>
        <taxon>Hyphomicrobiaceae</taxon>
        <taxon>Hyphomicrobium</taxon>
    </lineage>
</organism>
<feature type="transmembrane region" description="Helical" evidence="10">
    <location>
        <begin position="109"/>
        <end position="133"/>
    </location>
</feature>
<keyword evidence="3" id="KW-0813">Transport</keyword>
<evidence type="ECO:0000259" key="11">
    <source>
        <dbReference type="Pfam" id="PF01545"/>
    </source>
</evidence>
<dbReference type="Pfam" id="PF16916">
    <property type="entry name" value="ZT_dimer"/>
    <property type="match status" value="1"/>
</dbReference>
<evidence type="ECO:0000256" key="4">
    <source>
        <dbReference type="ARBA" id="ARBA00022692"/>
    </source>
</evidence>
<protein>
    <submittedName>
        <fullName evidence="13">Cation diffusion facilitator family transporter</fullName>
    </submittedName>
</protein>
<feature type="transmembrane region" description="Helical" evidence="10">
    <location>
        <begin position="145"/>
        <end position="170"/>
    </location>
</feature>
<evidence type="ECO:0000313" key="14">
    <source>
        <dbReference type="Proteomes" id="UP000005952"/>
    </source>
</evidence>
<dbReference type="InterPro" id="IPR058533">
    <property type="entry name" value="Cation_efflux_TM"/>
</dbReference>
<reference evidence="13 14" key="1">
    <citation type="journal article" date="2013" name="Genome Announc.">
        <title>Genome sequences for three denitrifying bacterial strains isolated from a uranium- and nitrate-contaminated subsurface environment.</title>
        <authorList>
            <person name="Venkatramanan R."/>
            <person name="Prakash O."/>
            <person name="Woyke T."/>
            <person name="Chain P."/>
            <person name="Goodwin L.A."/>
            <person name="Watson D."/>
            <person name="Brooks S."/>
            <person name="Kostka J.E."/>
            <person name="Green S.J."/>
        </authorList>
    </citation>
    <scope>NUCLEOTIDE SEQUENCE [LARGE SCALE GENOMIC DNA]</scope>
    <source>
        <strain evidence="13 14">1NES1</strain>
    </source>
</reference>
<evidence type="ECO:0000313" key="13">
    <source>
        <dbReference type="EMBL" id="AGK57251.1"/>
    </source>
</evidence>
<keyword evidence="7" id="KW-0406">Ion transport</keyword>
<keyword evidence="8 10" id="KW-0472">Membrane</keyword>
<dbReference type="SUPFAM" id="SSF161111">
    <property type="entry name" value="Cation efflux protein transmembrane domain-like"/>
    <property type="match status" value="1"/>
</dbReference>
<dbReference type="InterPro" id="IPR027469">
    <property type="entry name" value="Cation_efflux_TMD_sf"/>
</dbReference>
<dbReference type="PANTHER" id="PTHR11562">
    <property type="entry name" value="CATION EFFLUX PROTEIN/ ZINC TRANSPORTER"/>
    <property type="match status" value="1"/>
</dbReference>
<evidence type="ECO:0000256" key="2">
    <source>
        <dbReference type="ARBA" id="ARBA00008873"/>
    </source>
</evidence>
<dbReference type="GO" id="GO:0005385">
    <property type="term" value="F:zinc ion transmembrane transporter activity"/>
    <property type="evidence" value="ECO:0007669"/>
    <property type="project" value="TreeGrafter"/>
</dbReference>
<accession>N0B9N5</accession>
<dbReference type="SUPFAM" id="SSF160240">
    <property type="entry name" value="Cation efflux protein cytoplasmic domain-like"/>
    <property type="match status" value="1"/>
</dbReference>
<evidence type="ECO:0000256" key="10">
    <source>
        <dbReference type="SAM" id="Phobius"/>
    </source>
</evidence>
<evidence type="ECO:0000256" key="3">
    <source>
        <dbReference type="ARBA" id="ARBA00022448"/>
    </source>
</evidence>
<dbReference type="NCBIfam" id="TIGR01297">
    <property type="entry name" value="CDF"/>
    <property type="match status" value="1"/>
</dbReference>
<evidence type="ECO:0000256" key="9">
    <source>
        <dbReference type="SAM" id="MobiDB-lite"/>
    </source>
</evidence>
<evidence type="ECO:0000256" key="8">
    <source>
        <dbReference type="ARBA" id="ARBA00023136"/>
    </source>
</evidence>
<dbReference type="RefSeq" id="WP_015597288.1">
    <property type="nucleotide sequence ID" value="NC_021172.1"/>
</dbReference>
<dbReference type="OrthoDB" id="9809646at2"/>
<evidence type="ECO:0000256" key="7">
    <source>
        <dbReference type="ARBA" id="ARBA00023065"/>
    </source>
</evidence>
<feature type="compositionally biased region" description="Basic and acidic residues" evidence="9">
    <location>
        <begin position="1"/>
        <end position="27"/>
    </location>
</feature>
<dbReference type="InterPro" id="IPR050681">
    <property type="entry name" value="CDF/SLC30A"/>
</dbReference>
<dbReference type="Proteomes" id="UP000005952">
    <property type="component" value="Chromosome"/>
</dbReference>
<name>N0B9N5_9HYPH</name>
<gene>
    <name evidence="13" type="ORF">HYPDE_27858</name>
</gene>
<feature type="transmembrane region" description="Helical" evidence="10">
    <location>
        <begin position="210"/>
        <end position="231"/>
    </location>
</feature>
<dbReference type="KEGG" id="hdt:HYPDE_27858"/>
<dbReference type="InterPro" id="IPR002524">
    <property type="entry name" value="Cation_efflux"/>
</dbReference>
<keyword evidence="4 10" id="KW-0812">Transmembrane</keyword>
<dbReference type="Pfam" id="PF01545">
    <property type="entry name" value="Cation_efflux"/>
    <property type="match status" value="1"/>
</dbReference>
<feature type="transmembrane region" description="Helical" evidence="10">
    <location>
        <begin position="182"/>
        <end position="204"/>
    </location>
</feature>
<dbReference type="GO" id="GO:0005886">
    <property type="term" value="C:plasma membrane"/>
    <property type="evidence" value="ECO:0007669"/>
    <property type="project" value="TreeGrafter"/>
</dbReference>